<evidence type="ECO:0000256" key="1">
    <source>
        <dbReference type="SAM" id="MobiDB-lite"/>
    </source>
</evidence>
<name>A0AAW0D492_9AGAR</name>
<gene>
    <name evidence="2" type="ORF">R3P38DRAFT_3175481</name>
</gene>
<dbReference type="Proteomes" id="UP001362999">
    <property type="component" value="Unassembled WGS sequence"/>
</dbReference>
<dbReference type="AlphaFoldDB" id="A0AAW0D492"/>
<proteinExistence type="predicted"/>
<sequence>MTNHHRRPEPDSDSSKLLSTPLPRISFPRQFEEFCGTRPPTTWIGWDGIFRTASECYSVFERNLKTVYLDLVLHRDLDIRPTFYLSLPPLGQLLSSVLHMMSFYGLFSILAKSYSFRSAFHLIVAADTQRASLFTSYSPHTLLALLVSSRLGVCVSAFSPIDVAAPFVPSSMRCDSASTRSSVEDDYPLRVAGSLLPLPGLPRMAESDLTLPTSTHRGSQRVGGAVK</sequence>
<dbReference type="EMBL" id="JAWWNJ010000010">
    <property type="protein sequence ID" value="KAK7046203.1"/>
    <property type="molecule type" value="Genomic_DNA"/>
</dbReference>
<organism evidence="2 3">
    <name type="scientific">Favolaschia claudopus</name>
    <dbReference type="NCBI Taxonomy" id="2862362"/>
    <lineage>
        <taxon>Eukaryota</taxon>
        <taxon>Fungi</taxon>
        <taxon>Dikarya</taxon>
        <taxon>Basidiomycota</taxon>
        <taxon>Agaricomycotina</taxon>
        <taxon>Agaricomycetes</taxon>
        <taxon>Agaricomycetidae</taxon>
        <taxon>Agaricales</taxon>
        <taxon>Marasmiineae</taxon>
        <taxon>Mycenaceae</taxon>
        <taxon>Favolaschia</taxon>
    </lineage>
</organism>
<feature type="region of interest" description="Disordered" evidence="1">
    <location>
        <begin position="206"/>
        <end position="227"/>
    </location>
</feature>
<comment type="caution">
    <text evidence="2">The sequence shown here is derived from an EMBL/GenBank/DDBJ whole genome shotgun (WGS) entry which is preliminary data.</text>
</comment>
<keyword evidence="3" id="KW-1185">Reference proteome</keyword>
<evidence type="ECO:0000313" key="2">
    <source>
        <dbReference type="EMBL" id="KAK7046203.1"/>
    </source>
</evidence>
<protein>
    <submittedName>
        <fullName evidence="2">Uncharacterized protein</fullName>
    </submittedName>
</protein>
<evidence type="ECO:0000313" key="3">
    <source>
        <dbReference type="Proteomes" id="UP001362999"/>
    </source>
</evidence>
<reference evidence="2 3" key="1">
    <citation type="journal article" date="2024" name="J Genomics">
        <title>Draft genome sequencing and assembly of Favolaschia claudopus CIRM-BRFM 2984 isolated from oak limbs.</title>
        <authorList>
            <person name="Navarro D."/>
            <person name="Drula E."/>
            <person name="Chaduli D."/>
            <person name="Cazenave R."/>
            <person name="Ahrendt S."/>
            <person name="Wang J."/>
            <person name="Lipzen A."/>
            <person name="Daum C."/>
            <person name="Barry K."/>
            <person name="Grigoriev I.V."/>
            <person name="Favel A."/>
            <person name="Rosso M.N."/>
            <person name="Martin F."/>
        </authorList>
    </citation>
    <scope>NUCLEOTIDE SEQUENCE [LARGE SCALE GENOMIC DNA]</scope>
    <source>
        <strain evidence="2 3">CIRM-BRFM 2984</strain>
    </source>
</reference>
<feature type="region of interest" description="Disordered" evidence="1">
    <location>
        <begin position="1"/>
        <end position="21"/>
    </location>
</feature>
<accession>A0AAW0D492</accession>